<proteinExistence type="inferred from homology"/>
<dbReference type="InterPro" id="IPR047340">
    <property type="entry name" value="RUNDC3A_B"/>
</dbReference>
<reference evidence="4" key="1">
    <citation type="submission" date="2016-01" db="EMBL/GenBank/DDBJ databases">
        <title>Reference transcriptome for the parasite Schistocephalus solidus: insights into the molecular evolution of parasitism.</title>
        <authorList>
            <person name="Hebert F.O."/>
            <person name="Grambauer S."/>
            <person name="Barber I."/>
            <person name="Landry C.R."/>
            <person name="Aubin-Horth N."/>
        </authorList>
    </citation>
    <scope>NUCLEOTIDE SEQUENCE</scope>
</reference>
<dbReference type="InterPro" id="IPR037213">
    <property type="entry name" value="Run_dom_sf"/>
</dbReference>
<name>A0A0V0JAV8_SCHSO</name>
<dbReference type="SUPFAM" id="SSF140741">
    <property type="entry name" value="RUN domain-like"/>
    <property type="match status" value="1"/>
</dbReference>
<dbReference type="AlphaFoldDB" id="A0A0V0JAV8"/>
<organism evidence="4">
    <name type="scientific">Schistocephalus solidus</name>
    <name type="common">Tapeworm</name>
    <dbReference type="NCBI Taxonomy" id="70667"/>
    <lineage>
        <taxon>Eukaryota</taxon>
        <taxon>Metazoa</taxon>
        <taxon>Spiralia</taxon>
        <taxon>Lophotrochozoa</taxon>
        <taxon>Platyhelminthes</taxon>
        <taxon>Cestoda</taxon>
        <taxon>Eucestoda</taxon>
        <taxon>Diphyllobothriidea</taxon>
        <taxon>Diphyllobothriidae</taxon>
        <taxon>Schistocephalus</taxon>
    </lineage>
</organism>
<evidence type="ECO:0000256" key="2">
    <source>
        <dbReference type="ARBA" id="ARBA00034727"/>
    </source>
</evidence>
<dbReference type="InterPro" id="IPR004012">
    <property type="entry name" value="Run_dom"/>
</dbReference>
<accession>A0A0V0JAV8</accession>
<dbReference type="EMBL" id="GEEE01000515">
    <property type="protein sequence ID" value="JAP62710.1"/>
    <property type="molecule type" value="Transcribed_RNA"/>
</dbReference>
<keyword evidence="1" id="KW-0175">Coiled coil</keyword>
<dbReference type="PANTHER" id="PTHR46251">
    <property type="entry name" value="RUN DOMAIN-CONTAINING 3 PROTEIN RUNDC3"/>
    <property type="match status" value="1"/>
</dbReference>
<feature type="domain" description="RUN" evidence="3">
    <location>
        <begin position="34"/>
        <end position="163"/>
    </location>
</feature>
<dbReference type="PROSITE" id="PS50826">
    <property type="entry name" value="RUN"/>
    <property type="match status" value="1"/>
</dbReference>
<dbReference type="Pfam" id="PF02759">
    <property type="entry name" value="RUN"/>
    <property type="match status" value="1"/>
</dbReference>
<dbReference type="SMART" id="SM00593">
    <property type="entry name" value="RUN"/>
    <property type="match status" value="1"/>
</dbReference>
<comment type="similarity">
    <text evidence="2">Belongs to the RUNDC3 family.</text>
</comment>
<dbReference type="PANTHER" id="PTHR46251:SF3">
    <property type="entry name" value="RUN DOMAIN-CONTAINING PROTEIN"/>
    <property type="match status" value="1"/>
</dbReference>
<protein>
    <submittedName>
        <fullName evidence="4">Protein RUFY3</fullName>
    </submittedName>
</protein>
<evidence type="ECO:0000313" key="4">
    <source>
        <dbReference type="EMBL" id="JAP62710.1"/>
    </source>
</evidence>
<evidence type="ECO:0000259" key="3">
    <source>
        <dbReference type="PROSITE" id="PS50826"/>
    </source>
</evidence>
<dbReference type="Gene3D" id="1.20.58.900">
    <property type="match status" value="1"/>
</dbReference>
<evidence type="ECO:0000256" key="1">
    <source>
        <dbReference type="ARBA" id="ARBA00023054"/>
    </source>
</evidence>
<feature type="non-terminal residue" evidence="4">
    <location>
        <position position="292"/>
    </location>
</feature>
<sequence length="292" mass="33586">MSMIAEDRVGHENLISVACAYVDSLTSNLNKKIGDTSVPLQQFLTVLENIFYDGLRDGRTWRKNYGVWKFMSTVCRAIPQSCVPLVEDLDNLRNDISKLRALLRLGLQSKRLHLYFDRAINSRDIIRKFYRPSSVLFNNELRIVNHAIVRLQYVDFCFDLRSDDLNYPDVRTINYRLLFDPLPRATTLVNVTGSTASPTITCSSVESIGADRLRYLESKLEATIQQRNKLQAALTESYRQISSVKADLSRASHENHVLRISFDQLQQKFVLLHEEYTRELQRLGSSSKLHGI</sequence>
<gene>
    <name evidence="4" type="primary">RUFY3</name>
    <name evidence="4" type="ORF">TR126990</name>
</gene>